<dbReference type="InterPro" id="IPR000073">
    <property type="entry name" value="AB_hydrolase_1"/>
</dbReference>
<keyword evidence="4" id="KW-1185">Reference proteome</keyword>
<evidence type="ECO:0000259" key="2">
    <source>
        <dbReference type="Pfam" id="PF00561"/>
    </source>
</evidence>
<dbReference type="InterPro" id="IPR029058">
    <property type="entry name" value="AB_hydrolase_fold"/>
</dbReference>
<dbReference type="PANTHER" id="PTHR43433">
    <property type="entry name" value="HYDROLASE, ALPHA/BETA FOLD FAMILY PROTEIN"/>
    <property type="match status" value="1"/>
</dbReference>
<feature type="domain" description="AB hydrolase-1" evidence="2">
    <location>
        <begin position="22"/>
        <end position="259"/>
    </location>
</feature>
<dbReference type="PRINTS" id="PR00412">
    <property type="entry name" value="EPOXHYDRLASE"/>
</dbReference>
<gene>
    <name evidence="3" type="ORF">LZD57_09370</name>
</gene>
<comment type="similarity">
    <text evidence="1">Belongs to the AB hydrolase superfamily. Bacterial non-heme haloperoxidase / perhydrolase family.</text>
</comment>
<dbReference type="EMBL" id="JAJUWU010000008">
    <property type="protein sequence ID" value="MCE7028197.1"/>
    <property type="molecule type" value="Genomic_DNA"/>
</dbReference>
<dbReference type="InterPro" id="IPR000639">
    <property type="entry name" value="Epox_hydrolase-like"/>
</dbReference>
<dbReference type="Pfam" id="PF00561">
    <property type="entry name" value="Abhydrolase_1"/>
    <property type="match status" value="1"/>
</dbReference>
<dbReference type="SUPFAM" id="SSF53474">
    <property type="entry name" value="alpha/beta-Hydrolases"/>
    <property type="match status" value="1"/>
</dbReference>
<dbReference type="InterPro" id="IPR050471">
    <property type="entry name" value="AB_hydrolase"/>
</dbReference>
<name>A0A9X1T4P3_9HYPH</name>
<dbReference type="PANTHER" id="PTHR43433:SF4">
    <property type="entry name" value="NON-HEME CHLOROPEROXIDASE-RELATED"/>
    <property type="match status" value="1"/>
</dbReference>
<proteinExistence type="inferred from homology"/>
<evidence type="ECO:0000313" key="3">
    <source>
        <dbReference type="EMBL" id="MCE7028197.1"/>
    </source>
</evidence>
<dbReference type="Proteomes" id="UP001139035">
    <property type="component" value="Unassembled WGS sequence"/>
</dbReference>
<dbReference type="AlphaFoldDB" id="A0A9X1T4P3"/>
<dbReference type="RefSeq" id="WP_233719358.1">
    <property type="nucleotide sequence ID" value="NZ_JAJUWU010000008.1"/>
</dbReference>
<organism evidence="3 4">
    <name type="scientific">Jiella avicenniae</name>
    <dbReference type="NCBI Taxonomy" id="2907202"/>
    <lineage>
        <taxon>Bacteria</taxon>
        <taxon>Pseudomonadati</taxon>
        <taxon>Pseudomonadota</taxon>
        <taxon>Alphaproteobacteria</taxon>
        <taxon>Hyphomicrobiales</taxon>
        <taxon>Aurantimonadaceae</taxon>
        <taxon>Jiella</taxon>
    </lineage>
</organism>
<accession>A0A9X1T4P3</accession>
<evidence type="ECO:0000256" key="1">
    <source>
        <dbReference type="ARBA" id="ARBA00038128"/>
    </source>
</evidence>
<reference evidence="3" key="1">
    <citation type="submission" date="2022-01" db="EMBL/GenBank/DDBJ databases">
        <title>Jiella avicenniae sp. nov., a novel endophytic bacterium isolated from bark of Avicennia marina.</title>
        <authorList>
            <person name="Tuo L."/>
        </authorList>
    </citation>
    <scope>NUCLEOTIDE SEQUENCE</scope>
    <source>
        <strain evidence="3">CBK1P-4</strain>
    </source>
</reference>
<comment type="caution">
    <text evidence="3">The sequence shown here is derived from an EMBL/GenBank/DDBJ whole genome shotgun (WGS) entry which is preliminary data.</text>
</comment>
<dbReference type="FunFam" id="3.40.50.1820:FF:000205">
    <property type="entry name" value="Non-haem bromoperoxidase BPO-A2"/>
    <property type="match status" value="1"/>
</dbReference>
<dbReference type="PRINTS" id="PR00111">
    <property type="entry name" value="ABHYDROLASE"/>
</dbReference>
<sequence length="272" mass="29626">MPSIKTTDGAELFVKDWGTGRPFVLIHGWPLNADMWDHVAHELVEKGFRVVAYDRRGFGRSSQPGEGYDYDTLSDDLAAVIDGLSLSDVTLVGFSMGGGEVARYMSRHGGKGVARAALVSAVTPYLLKDDSNPDGVDGSTFDGFVAELKKDRPGFLETFGKQFYGVGMLDWSVSSAYLEWTKQMALQASLRATIKCVDAFGRTDFRPDMKAFDVPTLVIHGTSDSTVPFDIAGKRAAAAIARAELKSYDGAPHGLHYTEQDRLIEDLAAFAR</sequence>
<dbReference type="Gene3D" id="3.40.50.1820">
    <property type="entry name" value="alpha/beta hydrolase"/>
    <property type="match status" value="1"/>
</dbReference>
<evidence type="ECO:0000313" key="4">
    <source>
        <dbReference type="Proteomes" id="UP001139035"/>
    </source>
</evidence>
<protein>
    <submittedName>
        <fullName evidence="3">Alpha/beta hydrolase</fullName>
    </submittedName>
</protein>
<dbReference type="GO" id="GO:0016787">
    <property type="term" value="F:hydrolase activity"/>
    <property type="evidence" value="ECO:0007669"/>
    <property type="project" value="UniProtKB-KW"/>
</dbReference>
<keyword evidence="3" id="KW-0378">Hydrolase</keyword>